<gene>
    <name evidence="9" type="ORF">D7X12_06490</name>
</gene>
<evidence type="ECO:0000256" key="3">
    <source>
        <dbReference type="ARBA" id="ARBA00022475"/>
    </source>
</evidence>
<evidence type="ECO:0000256" key="1">
    <source>
        <dbReference type="ARBA" id="ARBA00004651"/>
    </source>
</evidence>
<evidence type="ECO:0000256" key="6">
    <source>
        <dbReference type="ARBA" id="ARBA00023136"/>
    </source>
</evidence>
<name>A0A3A8NP21_9BACT</name>
<keyword evidence="3" id="KW-1003">Cell membrane</keyword>
<evidence type="ECO:0000256" key="7">
    <source>
        <dbReference type="SAM" id="Phobius"/>
    </source>
</evidence>
<keyword evidence="10" id="KW-1185">Reference proteome</keyword>
<dbReference type="GO" id="GO:0009246">
    <property type="term" value="P:enterobacterial common antigen biosynthetic process"/>
    <property type="evidence" value="ECO:0007669"/>
    <property type="project" value="TreeGrafter"/>
</dbReference>
<dbReference type="GO" id="GO:0005886">
    <property type="term" value="C:plasma membrane"/>
    <property type="evidence" value="ECO:0007669"/>
    <property type="project" value="UniProtKB-SubCell"/>
</dbReference>
<evidence type="ECO:0000313" key="9">
    <source>
        <dbReference type="EMBL" id="RKH45968.1"/>
    </source>
</evidence>
<evidence type="ECO:0000256" key="4">
    <source>
        <dbReference type="ARBA" id="ARBA00022692"/>
    </source>
</evidence>
<dbReference type="PANTHER" id="PTHR40074">
    <property type="entry name" value="O-ACETYLTRANSFERASE WECH"/>
    <property type="match status" value="1"/>
</dbReference>
<dbReference type="Pfam" id="PF07786">
    <property type="entry name" value="HGSNAT_cat"/>
    <property type="match status" value="1"/>
</dbReference>
<feature type="transmembrane region" description="Helical" evidence="7">
    <location>
        <begin position="83"/>
        <end position="105"/>
    </location>
</feature>
<evidence type="ECO:0000256" key="2">
    <source>
        <dbReference type="ARBA" id="ARBA00007400"/>
    </source>
</evidence>
<accession>A0A3A8NP21</accession>
<feature type="transmembrane region" description="Helical" evidence="7">
    <location>
        <begin position="140"/>
        <end position="159"/>
    </location>
</feature>
<comment type="caution">
    <text evidence="9">The sequence shown here is derived from an EMBL/GenBank/DDBJ whole genome shotgun (WGS) entry which is preliminary data.</text>
</comment>
<feature type="transmembrane region" description="Helical" evidence="7">
    <location>
        <begin position="313"/>
        <end position="330"/>
    </location>
</feature>
<sequence>MKGSSPRLLAVDAARGLAMLLVFLAHFVDAYLRPLGGEAEALRQKTHLVTRLASPAFMLISGLMLGLLYAQRRGAFGPVRSRLWRRGLFLLTAGHLLIVPTYLSWVEEAGHLVRILFMTDTIGVALLVGPLLVTRMGARARLALGMALVAGSQVLSLGMNSTLPAAQLTEEVLFGHLVQSVLFSNFPLVPWFGVYLAGSAVGEWLGDLLKAGQVLQAARRLVKVGGALAVTGLALVAVYVWLRRSGGQHLPEGVASALGALTSPKQKFPPGPAYLLLYGGMALAGLGLLLRTEHFGRLGFLLRPASLMGRHSLTAYLLQFYVYYLGVHYARLPYSGLWPLLFIATVALQWALLWAWDMYERRPVARPLGRAPAHVPAAGSRA</sequence>
<proteinExistence type="inferred from homology"/>
<evidence type="ECO:0000256" key="5">
    <source>
        <dbReference type="ARBA" id="ARBA00022989"/>
    </source>
</evidence>
<feature type="transmembrane region" description="Helical" evidence="7">
    <location>
        <begin position="52"/>
        <end position="71"/>
    </location>
</feature>
<keyword evidence="5 7" id="KW-1133">Transmembrane helix</keyword>
<comment type="similarity">
    <text evidence="2">Belongs to the acyltransferase 3 family.</text>
</comment>
<evidence type="ECO:0000259" key="8">
    <source>
        <dbReference type="Pfam" id="PF07786"/>
    </source>
</evidence>
<reference evidence="10" key="1">
    <citation type="submission" date="2018-09" db="EMBL/GenBank/DDBJ databases">
        <authorList>
            <person name="Livingstone P.G."/>
            <person name="Whitworth D.E."/>
        </authorList>
    </citation>
    <scope>NUCLEOTIDE SEQUENCE [LARGE SCALE GENOMIC DNA]</scope>
    <source>
        <strain evidence="10">CA040B</strain>
    </source>
</reference>
<dbReference type="Proteomes" id="UP000273405">
    <property type="component" value="Unassembled WGS sequence"/>
</dbReference>
<dbReference type="RefSeq" id="WP_120624390.1">
    <property type="nucleotide sequence ID" value="NZ_RAWG01000028.1"/>
</dbReference>
<dbReference type="InterPro" id="IPR012429">
    <property type="entry name" value="HGSNAT_cat"/>
</dbReference>
<keyword evidence="4 7" id="KW-0812">Transmembrane</keyword>
<feature type="transmembrane region" description="Helical" evidence="7">
    <location>
        <begin position="188"/>
        <end position="209"/>
    </location>
</feature>
<feature type="transmembrane region" description="Helical" evidence="7">
    <location>
        <begin position="12"/>
        <end position="32"/>
    </location>
</feature>
<feature type="transmembrane region" description="Helical" evidence="7">
    <location>
        <begin position="111"/>
        <end position="133"/>
    </location>
</feature>
<comment type="subcellular location">
    <subcellularLocation>
        <location evidence="1">Cell membrane</location>
        <topology evidence="1">Multi-pass membrane protein</topology>
    </subcellularLocation>
</comment>
<dbReference type="PANTHER" id="PTHR40074:SF2">
    <property type="entry name" value="O-ACETYLTRANSFERASE WECH"/>
    <property type="match status" value="1"/>
</dbReference>
<organism evidence="9 10">
    <name type="scientific">Corallococcus sicarius</name>
    <dbReference type="NCBI Taxonomy" id="2316726"/>
    <lineage>
        <taxon>Bacteria</taxon>
        <taxon>Pseudomonadati</taxon>
        <taxon>Myxococcota</taxon>
        <taxon>Myxococcia</taxon>
        <taxon>Myxococcales</taxon>
        <taxon>Cystobacterineae</taxon>
        <taxon>Myxococcaceae</taxon>
        <taxon>Corallococcus</taxon>
    </lineage>
</organism>
<dbReference type="AlphaFoldDB" id="A0A3A8NP21"/>
<evidence type="ECO:0000313" key="10">
    <source>
        <dbReference type="Proteomes" id="UP000273405"/>
    </source>
</evidence>
<dbReference type="EMBL" id="RAWG01000028">
    <property type="protein sequence ID" value="RKH45968.1"/>
    <property type="molecule type" value="Genomic_DNA"/>
</dbReference>
<dbReference type="GO" id="GO:0016413">
    <property type="term" value="F:O-acetyltransferase activity"/>
    <property type="evidence" value="ECO:0007669"/>
    <property type="project" value="TreeGrafter"/>
</dbReference>
<dbReference type="OrthoDB" id="5523349at2"/>
<keyword evidence="6 7" id="KW-0472">Membrane</keyword>
<feature type="transmembrane region" description="Helical" evidence="7">
    <location>
        <begin position="273"/>
        <end position="292"/>
    </location>
</feature>
<feature type="domain" description="Heparan-alpha-glucosaminide N-acetyltransferase catalytic" evidence="8">
    <location>
        <begin position="7"/>
        <end position="232"/>
    </location>
</feature>
<feature type="transmembrane region" description="Helical" evidence="7">
    <location>
        <begin position="221"/>
        <end position="242"/>
    </location>
</feature>
<feature type="transmembrane region" description="Helical" evidence="7">
    <location>
        <begin position="336"/>
        <end position="356"/>
    </location>
</feature>
<protein>
    <submittedName>
        <fullName evidence="9">DUF1624 domain-containing protein</fullName>
    </submittedName>
</protein>